<evidence type="ECO:0000313" key="1">
    <source>
        <dbReference type="EMBL" id="MCQ8830382.1"/>
    </source>
</evidence>
<dbReference type="AlphaFoldDB" id="A0A9X2RTL8"/>
<accession>A0A9X2RTL8</accession>
<protein>
    <submittedName>
        <fullName evidence="1">Uncharacterized protein</fullName>
    </submittedName>
</protein>
<organism evidence="1 2">
    <name type="scientific">Streptomyces malaysiensis subsp. samsunensis</name>
    <dbReference type="NCBI Taxonomy" id="459658"/>
    <lineage>
        <taxon>Bacteria</taxon>
        <taxon>Bacillati</taxon>
        <taxon>Actinomycetota</taxon>
        <taxon>Actinomycetes</taxon>
        <taxon>Kitasatosporales</taxon>
        <taxon>Streptomycetaceae</taxon>
        <taxon>Streptomyces</taxon>
        <taxon>Streptomyces violaceusniger group</taxon>
    </lineage>
</organism>
<gene>
    <name evidence="1" type="ORF">NQU54_15245</name>
</gene>
<dbReference type="Proteomes" id="UP001142400">
    <property type="component" value="Unassembled WGS sequence"/>
</dbReference>
<evidence type="ECO:0000313" key="2">
    <source>
        <dbReference type="Proteomes" id="UP001142400"/>
    </source>
</evidence>
<keyword evidence="2" id="KW-1185">Reference proteome</keyword>
<name>A0A9X2RTL8_STRMQ</name>
<dbReference type="RefSeq" id="WP_257631529.1">
    <property type="nucleotide sequence ID" value="NZ_JANIIC010000015.1"/>
</dbReference>
<dbReference type="EMBL" id="JANIIC010000015">
    <property type="protein sequence ID" value="MCQ8830382.1"/>
    <property type="molecule type" value="Genomic_DNA"/>
</dbReference>
<proteinExistence type="predicted"/>
<comment type="caution">
    <text evidence="1">The sequence shown here is derived from an EMBL/GenBank/DDBJ whole genome shotgun (WGS) entry which is preliminary data.</text>
</comment>
<sequence length="78" mass="8934">MDRGEILSLYAWATGTCFRCAKTGTPTILLAEITPPAGDHYEVRVCERCVLELEDERRRYAERTGREYKPGRLGRCEP</sequence>
<reference evidence="1" key="1">
    <citation type="submission" date="2022-06" db="EMBL/GenBank/DDBJ databases">
        <title>WGS of actinobacteria.</title>
        <authorList>
            <person name="Thawai C."/>
        </authorList>
    </citation>
    <scope>NUCLEOTIDE SEQUENCE</scope>
    <source>
        <strain evidence="1">DSM 42010</strain>
    </source>
</reference>